<feature type="region of interest" description="Disordered" evidence="1">
    <location>
        <begin position="94"/>
        <end position="139"/>
    </location>
</feature>
<sequence length="378" mass="43062">MKQRPRFGLTDQLWRYRLVISPVTTRQYRLNRLDRLISNLTHALKLDNHNTDIVQPLPIAQTISSMSRLMRVDFPLSIRLNDLSELIAHTSHTVSQRQALQSKGTEMPGSKGKRGSVRVSSGSASPARQGQEEKLDWRTRHERVCTRHSRLSISEWDASPGLAKGKQARRTIHVLDSSLDSLKCNLCCRIRFQRHLLSPHNDIILMIRRERLSFDLSSASLCACYNFIGKGRKHVPASASNRIRTFEKFAGYLARLPALFCSPKIIRSSFFFFVSKNPKHRESALRTLKASLITTPVAFAVGKFIGEYGFMNVTRLVHFCFLSLIFLPFGLISLHGLTPKYQPLTDCTMKKTLKDCKSKMLEKAKFILDAERAALKHI</sequence>
<reference evidence="3 4" key="1">
    <citation type="journal article" date="2022" name="Nat. Plants">
        <title>Genomes of leafy and leafless Platanthera orchids illuminate the evolution of mycoheterotrophy.</title>
        <authorList>
            <person name="Li M.H."/>
            <person name="Liu K.W."/>
            <person name="Li Z."/>
            <person name="Lu H.C."/>
            <person name="Ye Q.L."/>
            <person name="Zhang D."/>
            <person name="Wang J.Y."/>
            <person name="Li Y.F."/>
            <person name="Zhong Z.M."/>
            <person name="Liu X."/>
            <person name="Yu X."/>
            <person name="Liu D.K."/>
            <person name="Tu X.D."/>
            <person name="Liu B."/>
            <person name="Hao Y."/>
            <person name="Liao X.Y."/>
            <person name="Jiang Y.T."/>
            <person name="Sun W.H."/>
            <person name="Chen J."/>
            <person name="Chen Y.Q."/>
            <person name="Ai Y."/>
            <person name="Zhai J.W."/>
            <person name="Wu S.S."/>
            <person name="Zhou Z."/>
            <person name="Hsiao Y.Y."/>
            <person name="Wu W.L."/>
            <person name="Chen Y.Y."/>
            <person name="Lin Y.F."/>
            <person name="Hsu J.L."/>
            <person name="Li C.Y."/>
            <person name="Wang Z.W."/>
            <person name="Zhao X."/>
            <person name="Zhong W.Y."/>
            <person name="Ma X.K."/>
            <person name="Ma L."/>
            <person name="Huang J."/>
            <person name="Chen G.Z."/>
            <person name="Huang M.Z."/>
            <person name="Huang L."/>
            <person name="Peng D.H."/>
            <person name="Luo Y.B."/>
            <person name="Zou S.Q."/>
            <person name="Chen S.P."/>
            <person name="Lan S."/>
            <person name="Tsai W.C."/>
            <person name="Van de Peer Y."/>
            <person name="Liu Z.J."/>
        </authorList>
    </citation>
    <scope>NUCLEOTIDE SEQUENCE [LARGE SCALE GENOMIC DNA]</scope>
    <source>
        <strain evidence="3">Lor288</strain>
    </source>
</reference>
<keyword evidence="2" id="KW-0472">Membrane</keyword>
<feature type="compositionally biased region" description="Basic and acidic residues" evidence="1">
    <location>
        <begin position="130"/>
        <end position="139"/>
    </location>
</feature>
<proteinExistence type="predicted"/>
<feature type="transmembrane region" description="Helical" evidence="2">
    <location>
        <begin position="316"/>
        <end position="334"/>
    </location>
</feature>
<dbReference type="EMBL" id="JBBWWR010000015">
    <property type="protein sequence ID" value="KAK8950261.1"/>
    <property type="molecule type" value="Genomic_DNA"/>
</dbReference>
<protein>
    <submittedName>
        <fullName evidence="3">Uncharacterized protein</fullName>
    </submittedName>
</protein>
<organism evidence="3 4">
    <name type="scientific">Platanthera guangdongensis</name>
    <dbReference type="NCBI Taxonomy" id="2320717"/>
    <lineage>
        <taxon>Eukaryota</taxon>
        <taxon>Viridiplantae</taxon>
        <taxon>Streptophyta</taxon>
        <taxon>Embryophyta</taxon>
        <taxon>Tracheophyta</taxon>
        <taxon>Spermatophyta</taxon>
        <taxon>Magnoliopsida</taxon>
        <taxon>Liliopsida</taxon>
        <taxon>Asparagales</taxon>
        <taxon>Orchidaceae</taxon>
        <taxon>Orchidoideae</taxon>
        <taxon>Orchideae</taxon>
        <taxon>Orchidinae</taxon>
        <taxon>Platanthera</taxon>
    </lineage>
</organism>
<evidence type="ECO:0000256" key="2">
    <source>
        <dbReference type="SAM" id="Phobius"/>
    </source>
</evidence>
<evidence type="ECO:0000256" key="1">
    <source>
        <dbReference type="SAM" id="MobiDB-lite"/>
    </source>
</evidence>
<keyword evidence="4" id="KW-1185">Reference proteome</keyword>
<keyword evidence="2" id="KW-0812">Transmembrane</keyword>
<keyword evidence="2" id="KW-1133">Transmembrane helix</keyword>
<dbReference type="Proteomes" id="UP001412067">
    <property type="component" value="Unassembled WGS sequence"/>
</dbReference>
<name>A0ABR2LU09_9ASPA</name>
<feature type="compositionally biased region" description="Polar residues" evidence="1">
    <location>
        <begin position="94"/>
        <end position="104"/>
    </location>
</feature>
<evidence type="ECO:0000313" key="3">
    <source>
        <dbReference type="EMBL" id="KAK8950261.1"/>
    </source>
</evidence>
<evidence type="ECO:0000313" key="4">
    <source>
        <dbReference type="Proteomes" id="UP001412067"/>
    </source>
</evidence>
<gene>
    <name evidence="3" type="ORF">KSP40_PGU015341</name>
</gene>
<comment type="caution">
    <text evidence="3">The sequence shown here is derived from an EMBL/GenBank/DDBJ whole genome shotgun (WGS) entry which is preliminary data.</text>
</comment>
<accession>A0ABR2LU09</accession>